<keyword evidence="2" id="KW-0813">Transport</keyword>
<accession>A0ABN9PDG7</accession>
<reference evidence="6" key="1">
    <citation type="submission" date="2023-10" db="EMBL/GenBank/DDBJ databases">
        <authorList>
            <person name="Chen Y."/>
            <person name="Shah S."/>
            <person name="Dougan E. K."/>
            <person name="Thang M."/>
            <person name="Chan C."/>
        </authorList>
    </citation>
    <scope>NUCLEOTIDE SEQUENCE [LARGE SCALE GENOMIC DNA]</scope>
</reference>
<evidence type="ECO:0000256" key="1">
    <source>
        <dbReference type="ARBA" id="ARBA00005850"/>
    </source>
</evidence>
<dbReference type="Pfam" id="PF01813">
    <property type="entry name" value="ATP-synt_D"/>
    <property type="match status" value="1"/>
</dbReference>
<dbReference type="InterPro" id="IPR002699">
    <property type="entry name" value="V_ATPase_D"/>
</dbReference>
<evidence type="ECO:0008006" key="8">
    <source>
        <dbReference type="Google" id="ProtNLM"/>
    </source>
</evidence>
<keyword evidence="7" id="KW-1185">Reference proteome</keyword>
<evidence type="ECO:0000313" key="6">
    <source>
        <dbReference type="EMBL" id="CAK0790772.1"/>
    </source>
</evidence>
<keyword evidence="3" id="KW-0406">Ion transport</keyword>
<dbReference type="Proteomes" id="UP001189429">
    <property type="component" value="Unassembled WGS sequence"/>
</dbReference>
<evidence type="ECO:0000256" key="5">
    <source>
        <dbReference type="SAM" id="MobiDB-lite"/>
    </source>
</evidence>
<comment type="similarity">
    <text evidence="1">Belongs to the V-ATPase D subunit family.</text>
</comment>
<protein>
    <recommendedName>
        <fullName evidence="8">V-type proton ATPase subunit D</fullName>
    </recommendedName>
</protein>
<comment type="caution">
    <text evidence="6">The sequence shown here is derived from an EMBL/GenBank/DDBJ whole genome shotgun (WGS) entry which is preliminary data.</text>
</comment>
<feature type="coiled-coil region" evidence="4">
    <location>
        <begin position="33"/>
        <end position="60"/>
    </location>
</feature>
<dbReference type="EMBL" id="CAUYUJ010000481">
    <property type="protein sequence ID" value="CAK0790772.1"/>
    <property type="molecule type" value="Genomic_DNA"/>
</dbReference>
<organism evidence="6 7">
    <name type="scientific">Prorocentrum cordatum</name>
    <dbReference type="NCBI Taxonomy" id="2364126"/>
    <lineage>
        <taxon>Eukaryota</taxon>
        <taxon>Sar</taxon>
        <taxon>Alveolata</taxon>
        <taxon>Dinophyceae</taxon>
        <taxon>Prorocentrales</taxon>
        <taxon>Prorocentraceae</taxon>
        <taxon>Prorocentrum</taxon>
    </lineage>
</organism>
<feature type="compositionally biased region" description="Polar residues" evidence="5">
    <location>
        <begin position="107"/>
        <end position="116"/>
    </location>
</feature>
<feature type="region of interest" description="Disordered" evidence="5">
    <location>
        <begin position="68"/>
        <end position="131"/>
    </location>
</feature>
<gene>
    <name evidence="6" type="ORF">PCOR1329_LOCUS1967</name>
</gene>
<evidence type="ECO:0000313" key="7">
    <source>
        <dbReference type="Proteomes" id="UP001189429"/>
    </source>
</evidence>
<sequence>MTSRRVNALQYVLIPRIEDTIQYITQEMDEMDREEFFRVKKVVEKKKQKLEREKLALKKDPSWRPRAWPCRRPCPPSMPPARWTARRRIPGEGPRRHLLSGDGRPVSSAQHRSSYGHSFGHARPHFGSPSPAPPICVRSLAVLL</sequence>
<keyword evidence="4" id="KW-0175">Coiled coil</keyword>
<dbReference type="PANTHER" id="PTHR11671">
    <property type="entry name" value="V-TYPE ATP SYNTHASE SUBUNIT D"/>
    <property type="match status" value="1"/>
</dbReference>
<dbReference type="Gene3D" id="1.10.287.3240">
    <property type="match status" value="1"/>
</dbReference>
<evidence type="ECO:0000256" key="3">
    <source>
        <dbReference type="ARBA" id="ARBA00023065"/>
    </source>
</evidence>
<evidence type="ECO:0000256" key="2">
    <source>
        <dbReference type="ARBA" id="ARBA00022448"/>
    </source>
</evidence>
<evidence type="ECO:0000256" key="4">
    <source>
        <dbReference type="SAM" id="Coils"/>
    </source>
</evidence>
<name>A0ABN9PDG7_9DINO</name>
<proteinExistence type="inferred from homology"/>